<evidence type="ECO:0000259" key="14">
    <source>
        <dbReference type="Pfam" id="PF05922"/>
    </source>
</evidence>
<protein>
    <submittedName>
        <fullName evidence="15">Subtilisin family serine protease</fullName>
    </submittedName>
</protein>
<dbReference type="Pfam" id="PF00082">
    <property type="entry name" value="Peptidase_S8"/>
    <property type="match status" value="1"/>
</dbReference>
<dbReference type="InterPro" id="IPR023827">
    <property type="entry name" value="Peptidase_S8_Asp-AS"/>
</dbReference>
<evidence type="ECO:0000256" key="10">
    <source>
        <dbReference type="RuleBase" id="RU003355"/>
    </source>
</evidence>
<dbReference type="InterPro" id="IPR050131">
    <property type="entry name" value="Peptidase_S8_subtilisin-like"/>
</dbReference>
<dbReference type="Pfam" id="PF05922">
    <property type="entry name" value="Inhibitor_I9"/>
    <property type="match status" value="1"/>
</dbReference>
<evidence type="ECO:0000256" key="1">
    <source>
        <dbReference type="ARBA" id="ARBA00011073"/>
    </source>
</evidence>
<feature type="domain" description="Inhibitor I9" evidence="14">
    <location>
        <begin position="84"/>
        <end position="126"/>
    </location>
</feature>
<evidence type="ECO:0000256" key="6">
    <source>
        <dbReference type="ARBA" id="ARBA00022801"/>
    </source>
</evidence>
<dbReference type="GO" id="GO:0006508">
    <property type="term" value="P:proteolysis"/>
    <property type="evidence" value="ECO:0007669"/>
    <property type="project" value="UniProtKB-KW"/>
</dbReference>
<dbReference type="GO" id="GO:0016020">
    <property type="term" value="C:membrane"/>
    <property type="evidence" value="ECO:0007669"/>
    <property type="project" value="InterPro"/>
</dbReference>
<dbReference type="PROSITE" id="PS00138">
    <property type="entry name" value="SUBTILASE_SER"/>
    <property type="match status" value="1"/>
</dbReference>
<keyword evidence="7 9" id="KW-0720">Serine protease</keyword>
<dbReference type="GO" id="GO:0004252">
    <property type="term" value="F:serine-type endopeptidase activity"/>
    <property type="evidence" value="ECO:0007669"/>
    <property type="project" value="UniProtKB-UniRule"/>
</dbReference>
<evidence type="ECO:0000256" key="9">
    <source>
        <dbReference type="PROSITE-ProRule" id="PRU01240"/>
    </source>
</evidence>
<dbReference type="Pfam" id="PF02225">
    <property type="entry name" value="PA"/>
    <property type="match status" value="1"/>
</dbReference>
<evidence type="ECO:0000256" key="11">
    <source>
        <dbReference type="SAM" id="SignalP"/>
    </source>
</evidence>
<evidence type="ECO:0000313" key="16">
    <source>
        <dbReference type="Proteomes" id="UP000525389"/>
    </source>
</evidence>
<dbReference type="Gene3D" id="3.40.50.200">
    <property type="entry name" value="Peptidase S8/S53 domain"/>
    <property type="match status" value="1"/>
</dbReference>
<dbReference type="InterPro" id="IPR010259">
    <property type="entry name" value="S8pro/Inhibitor_I9"/>
</dbReference>
<dbReference type="PROSITE" id="PS51892">
    <property type="entry name" value="SUBTILASE"/>
    <property type="match status" value="1"/>
</dbReference>
<dbReference type="GO" id="GO:0005615">
    <property type="term" value="C:extracellular space"/>
    <property type="evidence" value="ECO:0007669"/>
    <property type="project" value="TreeGrafter"/>
</dbReference>
<organism evidence="15 16">
    <name type="scientific">Deinococcus budaensis</name>
    <dbReference type="NCBI Taxonomy" id="1665626"/>
    <lineage>
        <taxon>Bacteria</taxon>
        <taxon>Thermotogati</taxon>
        <taxon>Deinococcota</taxon>
        <taxon>Deinococci</taxon>
        <taxon>Deinococcales</taxon>
        <taxon>Deinococcaceae</taxon>
        <taxon>Deinococcus</taxon>
    </lineage>
</organism>
<evidence type="ECO:0000256" key="3">
    <source>
        <dbReference type="ARBA" id="ARBA00022525"/>
    </source>
</evidence>
<dbReference type="Gene3D" id="2.60.40.4070">
    <property type="match status" value="1"/>
</dbReference>
<dbReference type="PANTHER" id="PTHR43806:SF66">
    <property type="entry name" value="SERIN ENDOPEPTIDASE"/>
    <property type="match status" value="1"/>
</dbReference>
<evidence type="ECO:0000256" key="5">
    <source>
        <dbReference type="ARBA" id="ARBA00022729"/>
    </source>
</evidence>
<dbReference type="PROSITE" id="PS00136">
    <property type="entry name" value="SUBTILASE_ASP"/>
    <property type="match status" value="1"/>
</dbReference>
<keyword evidence="2" id="KW-0134">Cell wall</keyword>
<dbReference type="SUPFAM" id="SSF52025">
    <property type="entry name" value="PA domain"/>
    <property type="match status" value="1"/>
</dbReference>
<dbReference type="InterPro" id="IPR022398">
    <property type="entry name" value="Peptidase_S8_His-AS"/>
</dbReference>
<dbReference type="Gene3D" id="2.60.40.1710">
    <property type="entry name" value="Subtilisin-like superfamily"/>
    <property type="match status" value="1"/>
</dbReference>
<accession>A0A7W8GFJ0</accession>
<dbReference type="PRINTS" id="PR00723">
    <property type="entry name" value="SUBTILISIN"/>
</dbReference>
<dbReference type="CDD" id="cd02133">
    <property type="entry name" value="PA_C5a_like"/>
    <property type="match status" value="1"/>
</dbReference>
<dbReference type="PROSITE" id="PS00137">
    <property type="entry name" value="SUBTILASE_HIS"/>
    <property type="match status" value="1"/>
</dbReference>
<evidence type="ECO:0000256" key="4">
    <source>
        <dbReference type="ARBA" id="ARBA00022670"/>
    </source>
</evidence>
<feature type="chain" id="PRO_5031448745" evidence="11">
    <location>
        <begin position="19"/>
        <end position="906"/>
    </location>
</feature>
<dbReference type="InterPro" id="IPR015500">
    <property type="entry name" value="Peptidase_S8_subtilisin-rel"/>
</dbReference>
<evidence type="ECO:0000313" key="15">
    <source>
        <dbReference type="EMBL" id="MBB5234610.1"/>
    </source>
</evidence>
<evidence type="ECO:0000259" key="12">
    <source>
        <dbReference type="Pfam" id="PF00082"/>
    </source>
</evidence>
<keyword evidence="3" id="KW-0964">Secreted</keyword>
<evidence type="ECO:0000256" key="7">
    <source>
        <dbReference type="ARBA" id="ARBA00022825"/>
    </source>
</evidence>
<keyword evidence="5 11" id="KW-0732">Signal</keyword>
<feature type="active site" description="Charge relay system" evidence="8 9">
    <location>
        <position position="542"/>
    </location>
</feature>
<dbReference type="RefSeq" id="WP_343057728.1">
    <property type="nucleotide sequence ID" value="NZ_JACHFN010000006.1"/>
</dbReference>
<keyword evidence="6 9" id="KW-0378">Hydrolase</keyword>
<dbReference type="Gene3D" id="3.50.30.30">
    <property type="match status" value="1"/>
</dbReference>
<dbReference type="InterPro" id="IPR046450">
    <property type="entry name" value="PA_dom_sf"/>
</dbReference>
<comment type="caution">
    <text evidence="15">The sequence shown here is derived from an EMBL/GenBank/DDBJ whole genome shotgun (WGS) entry which is preliminary data.</text>
</comment>
<dbReference type="InterPro" id="IPR036852">
    <property type="entry name" value="Peptidase_S8/S53_dom_sf"/>
</dbReference>
<evidence type="ECO:0000256" key="8">
    <source>
        <dbReference type="PIRSR" id="PIRSR615500-1"/>
    </source>
</evidence>
<feature type="signal peptide" evidence="11">
    <location>
        <begin position="1"/>
        <end position="18"/>
    </location>
</feature>
<keyword evidence="4 9" id="KW-0645">Protease</keyword>
<evidence type="ECO:0000259" key="13">
    <source>
        <dbReference type="Pfam" id="PF02225"/>
    </source>
</evidence>
<feature type="active site" description="Charge relay system" evidence="8 9">
    <location>
        <position position="223"/>
    </location>
</feature>
<dbReference type="PANTHER" id="PTHR43806">
    <property type="entry name" value="PEPTIDASE S8"/>
    <property type="match status" value="1"/>
</dbReference>
<gene>
    <name evidence="15" type="ORF">HNQ09_002048</name>
</gene>
<feature type="domain" description="PA" evidence="13">
    <location>
        <begin position="389"/>
        <end position="470"/>
    </location>
</feature>
<feature type="domain" description="Peptidase S8/S53" evidence="12">
    <location>
        <begin position="163"/>
        <end position="575"/>
    </location>
</feature>
<dbReference type="InterPro" id="IPR003137">
    <property type="entry name" value="PA_domain"/>
</dbReference>
<dbReference type="InterPro" id="IPR023828">
    <property type="entry name" value="Peptidase_S8_Ser-AS"/>
</dbReference>
<dbReference type="SUPFAM" id="SSF52743">
    <property type="entry name" value="Subtilisin-like"/>
    <property type="match status" value="1"/>
</dbReference>
<sequence>MKNSLKSLSLLTVALVMAACGQTPSATAPTTPGASTPMPAGLRSLAAVPGKWFVELEGDPTALGAQSVGAQQASFRALAAQRGVTYQEVASYSTLFNGFSVEAGEAEINQITRLPGVLAVYPVERVERPQVQRDLNAALRPEMSSAVGMTGADIAQNELGLTGKGVKVAVMDTGIDLEHPAFRGRVVAGYDFVGDKFGSQDKATGEYDFTPVPDNNPDDCGGHGSHVAGIVGGNDAAAGFKGVAPEVSFGAYKVFGCEGSTQSDIMLAAMERAYKDGMQVLNMSIGASFQWPEYPTAKAASRLVKKGMVVTVSAGNSGTSGQFATGAPSLGENVISTASVDNVKLELSNFTINPGGSKIGYQPATGAPDAPSGLTLPITKAPGSTPATANDGCVAYEANSLAGKAVLIQRGTCAFRIKVLNAQKAGAKAVIIYNNQPGFISPTVAPSSASDNVAVEIPVVSILQDDGKKIDSLIESGVSMTFNADTQSFANPTGNAISSFSSYGASPDLELKPDIAAPGGLIKSAYPLTQEASGYAVLSGTSMAAPHVAGVAALMLQAYPTIQAKDMRTRLMNTANLRWFLNGGTLVEGLPTYVQLQGAGMVDVVSAYNNTVTVTPSKLSLGESDTFATRRKVVVLKNTGARREVYTAFHYPALTLGGTTLAPRPFDQYASMTINGQQAELDSKGNGGVEIVVPPFGEVELNLVVTPPAGAPDRSQYGGYVYLQSAAGNSLSVPYSGFKGDYQSIKVLGDVRIGNAVYNFPALTDDAADELYQEGEVPAALPDYTFKKVDVKDSAGKVFSVMDAPAVLANFAHQSRRVTLELLDASGAVRDTIAVYNYWGRNATNVYADATSDAFDTFAWDGKLSGGSEAPAGQYQLRLRVLKALGDESNPAHTETYTSQKFNVVR</sequence>
<reference evidence="15 16" key="1">
    <citation type="submission" date="2020-08" db="EMBL/GenBank/DDBJ databases">
        <title>Genomic Encyclopedia of Type Strains, Phase IV (KMG-IV): sequencing the most valuable type-strain genomes for metagenomic binning, comparative biology and taxonomic classification.</title>
        <authorList>
            <person name="Goeker M."/>
        </authorList>
    </citation>
    <scope>NUCLEOTIDE SEQUENCE [LARGE SCALE GENOMIC DNA]</scope>
    <source>
        <strain evidence="15 16">DSM 101791</strain>
    </source>
</reference>
<keyword evidence="16" id="KW-1185">Reference proteome</keyword>
<dbReference type="AlphaFoldDB" id="A0A7W8GFJ0"/>
<name>A0A7W8GFJ0_9DEIO</name>
<dbReference type="EMBL" id="JACHFN010000006">
    <property type="protein sequence ID" value="MBB5234610.1"/>
    <property type="molecule type" value="Genomic_DNA"/>
</dbReference>
<feature type="active site" description="Charge relay system" evidence="8 9">
    <location>
        <position position="172"/>
    </location>
</feature>
<dbReference type="CDD" id="cd07489">
    <property type="entry name" value="Peptidases_S8_5"/>
    <property type="match status" value="1"/>
</dbReference>
<proteinExistence type="inferred from homology"/>
<evidence type="ECO:0000256" key="2">
    <source>
        <dbReference type="ARBA" id="ARBA00022512"/>
    </source>
</evidence>
<comment type="similarity">
    <text evidence="1 9 10">Belongs to the peptidase S8 family.</text>
</comment>
<dbReference type="Proteomes" id="UP000525389">
    <property type="component" value="Unassembled WGS sequence"/>
</dbReference>
<dbReference type="InterPro" id="IPR034187">
    <property type="entry name" value="Peptidases_S8_5"/>
</dbReference>
<dbReference type="PROSITE" id="PS51257">
    <property type="entry name" value="PROKAR_LIPOPROTEIN"/>
    <property type="match status" value="1"/>
</dbReference>
<dbReference type="InterPro" id="IPR000209">
    <property type="entry name" value="Peptidase_S8/S53_dom"/>
</dbReference>